<dbReference type="InterPro" id="IPR002763">
    <property type="entry name" value="DUF72"/>
</dbReference>
<proteinExistence type="predicted"/>
<name>A0A6M1RK25_9BACT</name>
<reference evidence="1 2" key="1">
    <citation type="submission" date="2020-02" db="EMBL/GenBank/DDBJ databases">
        <title>Draft genome sequence of Limisphaera ngatamarikiensis NGM72.4T, a thermophilic Verrucomicrobia grouped in subdivision 3.</title>
        <authorList>
            <person name="Carere C.R."/>
            <person name="Steen J."/>
            <person name="Hugenholtz P."/>
            <person name="Stott M.B."/>
        </authorList>
    </citation>
    <scope>NUCLEOTIDE SEQUENCE [LARGE SCALE GENOMIC DNA]</scope>
    <source>
        <strain evidence="1 2">NGM72.4</strain>
    </source>
</reference>
<dbReference type="InterPro" id="IPR036520">
    <property type="entry name" value="UPF0759_sf"/>
</dbReference>
<evidence type="ECO:0000313" key="2">
    <source>
        <dbReference type="Proteomes" id="UP000477311"/>
    </source>
</evidence>
<dbReference type="Pfam" id="PF01904">
    <property type="entry name" value="DUF72"/>
    <property type="match status" value="1"/>
</dbReference>
<protein>
    <submittedName>
        <fullName evidence="1">DUF72 domain-containing protein</fullName>
    </submittedName>
</protein>
<gene>
    <name evidence="1" type="ORF">G4L39_00720</name>
</gene>
<dbReference type="EMBL" id="JAAKYA010000006">
    <property type="protein sequence ID" value="NGO37929.1"/>
    <property type="molecule type" value="Genomic_DNA"/>
</dbReference>
<comment type="caution">
    <text evidence="1">The sequence shown here is derived from an EMBL/GenBank/DDBJ whole genome shotgun (WGS) entry which is preliminary data.</text>
</comment>
<sequence length="249" mass="28311">MHGPGDPTGGSVGAGSGLKVGCCGFAGSQKDYFRKFRVVEIQQTFYEPPRVETAGKWRAAAPADFEFTLKAWQLITHTADSPTYRRLRTELSEADLIECGHFQDTAVVRFAWQRTLEVARALQARRVLFQCPARFTPTPENVRRLRRFFENLDRSGLDCVWEPRGSWPPDLVRSLCEELHLTHAVDPFRQPCLAGAVPYYRLHGGTGYSHRFTDEELDELKRRVGPGPAHVFFNNVTMKEDALRFLARL</sequence>
<dbReference type="PANTHER" id="PTHR30348:SF4">
    <property type="entry name" value="DUF72 DOMAIN-CONTAINING PROTEIN"/>
    <property type="match status" value="1"/>
</dbReference>
<dbReference type="Gene3D" id="3.20.20.410">
    <property type="entry name" value="Protein of unknown function UPF0759"/>
    <property type="match status" value="1"/>
</dbReference>
<keyword evidence="2" id="KW-1185">Reference proteome</keyword>
<organism evidence="1 2">
    <name type="scientific">Limisphaera ngatamarikiensis</name>
    <dbReference type="NCBI Taxonomy" id="1324935"/>
    <lineage>
        <taxon>Bacteria</taxon>
        <taxon>Pseudomonadati</taxon>
        <taxon>Verrucomicrobiota</taxon>
        <taxon>Verrucomicrobiia</taxon>
        <taxon>Limisphaerales</taxon>
        <taxon>Limisphaeraceae</taxon>
        <taxon>Limisphaera</taxon>
    </lineage>
</organism>
<dbReference type="SUPFAM" id="SSF117396">
    <property type="entry name" value="TM1631-like"/>
    <property type="match status" value="1"/>
</dbReference>
<dbReference type="RefSeq" id="WP_165105179.1">
    <property type="nucleotide sequence ID" value="NZ_JAAKYA010000006.1"/>
</dbReference>
<evidence type="ECO:0000313" key="1">
    <source>
        <dbReference type="EMBL" id="NGO37929.1"/>
    </source>
</evidence>
<accession>A0A6M1RK25</accession>
<dbReference type="PANTHER" id="PTHR30348">
    <property type="entry name" value="UNCHARACTERIZED PROTEIN YECE"/>
    <property type="match status" value="1"/>
</dbReference>
<dbReference type="AlphaFoldDB" id="A0A6M1RK25"/>
<dbReference type="Proteomes" id="UP000477311">
    <property type="component" value="Unassembled WGS sequence"/>
</dbReference>